<dbReference type="Proteomes" id="UP000436181">
    <property type="component" value="Unassembled WGS sequence"/>
</dbReference>
<dbReference type="EMBL" id="WBZJ01000002">
    <property type="protein sequence ID" value="KAB3520923.1"/>
    <property type="molecule type" value="Genomic_DNA"/>
</dbReference>
<reference evidence="3 4" key="1">
    <citation type="submission" date="2019-10" db="EMBL/GenBank/DDBJ databases">
        <title>Corynebacterium sp novel species isolated from the respiratory tract of Marmot.</title>
        <authorList>
            <person name="Zhang G."/>
        </authorList>
    </citation>
    <scope>NUCLEOTIDE SEQUENCE [LARGE SCALE GENOMIC DNA]</scope>
    <source>
        <strain evidence="3 4">336</strain>
    </source>
</reference>
<evidence type="ECO:0000313" key="3">
    <source>
        <dbReference type="EMBL" id="KAB3520923.1"/>
    </source>
</evidence>
<keyword evidence="4" id="KW-1185">Reference proteome</keyword>
<dbReference type="SUPFAM" id="SSF56601">
    <property type="entry name" value="beta-lactamase/transpeptidase-like"/>
    <property type="match status" value="1"/>
</dbReference>
<feature type="chain" id="PRO_5046692168" description="Lipoprotein" evidence="2">
    <location>
        <begin position="30"/>
        <end position="292"/>
    </location>
</feature>
<evidence type="ECO:0000256" key="2">
    <source>
        <dbReference type="SAM" id="SignalP"/>
    </source>
</evidence>
<dbReference type="PROSITE" id="PS51257">
    <property type="entry name" value="PROKAR_LIPOPROTEIN"/>
    <property type="match status" value="1"/>
</dbReference>
<keyword evidence="2" id="KW-0732">Signal</keyword>
<proteinExistence type="predicted"/>
<sequence>MVRTCGRITPQRAASCALLILGMSVAACSAENAPAEVVSSSESSVQKEASGERGSASVHKKGEGQKQKQDKDKNKDTDITGMDERTSMAVVTDQGVAATDNAREARPGLSVIKLYIADYALRDGASSPEEFQKNAELAKRMISGSDDFAADILYNKYPYSIDQVASEYKLANTYSNGTWGGAYTSAYDVAQYLHEVKKKRPQSLILQWMHSPLETAVDGTKQQWGTARLAGAEGTKWGWSDSGRKIVASATLGGTYTAAAFTWGSADDQNNDIDDLISQINGPVDKIVSKFR</sequence>
<dbReference type="RefSeq" id="WP_151844455.1">
    <property type="nucleotide sequence ID" value="NZ_WBZJ01000002.1"/>
</dbReference>
<name>A0ABQ6VDI9_9CORY</name>
<accession>A0ABQ6VDI9</accession>
<feature type="compositionally biased region" description="Basic and acidic residues" evidence="1">
    <location>
        <begin position="60"/>
        <end position="86"/>
    </location>
</feature>
<organism evidence="3 4">
    <name type="scientific">Corynebacterium zhongnanshanii</name>
    <dbReference type="NCBI Taxonomy" id="2768834"/>
    <lineage>
        <taxon>Bacteria</taxon>
        <taxon>Bacillati</taxon>
        <taxon>Actinomycetota</taxon>
        <taxon>Actinomycetes</taxon>
        <taxon>Mycobacteriales</taxon>
        <taxon>Corynebacteriaceae</taxon>
        <taxon>Corynebacterium</taxon>
    </lineage>
</organism>
<feature type="signal peptide" evidence="2">
    <location>
        <begin position="1"/>
        <end position="29"/>
    </location>
</feature>
<evidence type="ECO:0000256" key="1">
    <source>
        <dbReference type="SAM" id="MobiDB-lite"/>
    </source>
</evidence>
<evidence type="ECO:0008006" key="5">
    <source>
        <dbReference type="Google" id="ProtNLM"/>
    </source>
</evidence>
<feature type="compositionally biased region" description="Low complexity" evidence="1">
    <location>
        <begin position="36"/>
        <end position="48"/>
    </location>
</feature>
<comment type="caution">
    <text evidence="3">The sequence shown here is derived from an EMBL/GenBank/DDBJ whole genome shotgun (WGS) entry which is preliminary data.</text>
</comment>
<dbReference type="Gene3D" id="3.40.710.10">
    <property type="entry name" value="DD-peptidase/beta-lactamase superfamily"/>
    <property type="match status" value="1"/>
</dbReference>
<gene>
    <name evidence="3" type="ORF">F8377_06720</name>
</gene>
<evidence type="ECO:0000313" key="4">
    <source>
        <dbReference type="Proteomes" id="UP000436181"/>
    </source>
</evidence>
<feature type="region of interest" description="Disordered" evidence="1">
    <location>
        <begin position="36"/>
        <end position="86"/>
    </location>
</feature>
<protein>
    <recommendedName>
        <fullName evidence="5">Lipoprotein</fullName>
    </recommendedName>
</protein>
<dbReference type="InterPro" id="IPR012338">
    <property type="entry name" value="Beta-lactam/transpept-like"/>
</dbReference>